<reference evidence="3" key="1">
    <citation type="submission" date="2021-02" db="EMBL/GenBank/DDBJ databases">
        <authorList>
            <person name="Dougan E. K."/>
            <person name="Rhodes N."/>
            <person name="Thang M."/>
            <person name="Chan C."/>
        </authorList>
    </citation>
    <scope>NUCLEOTIDE SEQUENCE</scope>
</reference>
<dbReference type="SUPFAM" id="SSF52540">
    <property type="entry name" value="P-loop containing nucleoside triphosphate hydrolases"/>
    <property type="match status" value="1"/>
</dbReference>
<name>A0A813CBV6_9DINO</name>
<dbReference type="InterPro" id="IPR027417">
    <property type="entry name" value="P-loop_NTPase"/>
</dbReference>
<feature type="domain" description="AAA+ ATPase" evidence="2">
    <location>
        <begin position="1039"/>
        <end position="1295"/>
    </location>
</feature>
<evidence type="ECO:0000256" key="1">
    <source>
        <dbReference type="SAM" id="MobiDB-lite"/>
    </source>
</evidence>
<dbReference type="Proteomes" id="UP000601435">
    <property type="component" value="Unassembled WGS sequence"/>
</dbReference>
<evidence type="ECO:0000259" key="2">
    <source>
        <dbReference type="SMART" id="SM00382"/>
    </source>
</evidence>
<protein>
    <submittedName>
        <fullName evidence="3">Pif1 protein</fullName>
    </submittedName>
</protein>
<dbReference type="Pfam" id="PF13245">
    <property type="entry name" value="AAA_19"/>
    <property type="match status" value="1"/>
</dbReference>
<keyword evidence="4" id="KW-1185">Reference proteome</keyword>
<comment type="caution">
    <text evidence="3">The sequence shown here is derived from an EMBL/GenBank/DDBJ whole genome shotgun (WGS) entry which is preliminary data.</text>
</comment>
<dbReference type="InterPro" id="IPR051055">
    <property type="entry name" value="PIF1_helicase"/>
</dbReference>
<feature type="region of interest" description="Disordered" evidence="1">
    <location>
        <begin position="1396"/>
        <end position="1441"/>
    </location>
</feature>
<dbReference type="PANTHER" id="PTHR47642">
    <property type="entry name" value="ATP-DEPENDENT DNA HELICASE"/>
    <property type="match status" value="1"/>
</dbReference>
<dbReference type="SMART" id="SM00382">
    <property type="entry name" value="AAA"/>
    <property type="match status" value="1"/>
</dbReference>
<dbReference type="InterPro" id="IPR003593">
    <property type="entry name" value="AAA+_ATPase"/>
</dbReference>
<dbReference type="Gene3D" id="3.40.50.300">
    <property type="entry name" value="P-loop containing nucleotide triphosphate hydrolases"/>
    <property type="match status" value="1"/>
</dbReference>
<feature type="compositionally biased region" description="Polar residues" evidence="1">
    <location>
        <begin position="1407"/>
        <end position="1416"/>
    </location>
</feature>
<sequence>MSWRDINNFRTLPGEKTYLLFYTKILPEGAIVIDSPETIPRPAAAAPIDLDPSDSDSDVLMQKDDPEPKTLSQELSDMLDALPSESNAGDRCKPAAYQYKRVARQDARPAKRCRGIFNYTKEERSLIEDTLRKSASLKDAMKALGEAMPKFTAKNAESSSYLNRTTLRRWFNDHERLAKAVALPDKIAAETTSLLPGPSNKDLAETSAPPEIVTDSSSARRPPRKSCRSTLSEDDAAIVATALAEVNNAEDLAKLLAVRLPGFSYEDRNAVNYIPRSTLYNWCQRQQVKEWFGRGGAQLPATWQDEHVRYFAVVANMPTQRAKMEPDSSDIDVMWFTGGSWTFCPHCGRHQARTFTAEWSITDYKADRPCKPCCDPDALELLRSPQGKLPFGKLMGYVTPLAHNWLPWLRHLQGVRLPLTTLLSEKEIRDLAIADIKVDFVTKRGGNAEVVSKQKKTVVRCVWRPQSLLDLRRSPLAQRAFEWLMDNNTTYRRYVETHHALLAAGEPREFPTASLLLQTPGIEIAVRPWLYPLASFADSDLQLRLRPLGWTSENAKPSVRAGFLRKILSRCTEYSRDYPLKALYYDLCMAHTISAVVNIGIKQKVAPEIIASDMDIFEGYWHQQIRKMEDICRLEHERTGRLDRALPNVFFTIAPAEWKYLLPHGLFFADSLSHQQDLLTLHLYHSINNMLEAHLLRDGPSLKLVGVESVRQWSLRFEFQSRGTLHVHVVLWANLAEGWTSDDLNGRTDTKKTSAFLQLLERLFRCRADVQCGDGSHVLLRYVAGYISKASDALQFKSSKAKNSSRDMYAAYQHHIWTSPDAFGHGGDLTFIQWLRRFRPSDDPKHKHKVTARNAAGPARGKDCGVAISFPFELLDIFIGAWAASCLPGMLESRLLPEETPSQEHYPPYLEEERQRKGLLRAPAGCLHLKTVLCLDEFQKAGSNPNTFAPDVGKLLTSIELELQFRGLGADRINTFKARVHACTLLLLQIYSGAEDPELWSARRVPAAPERQWSAEQRQVLDYIEQGIRVADAAEIQASNRILHVTGGPGTGKTEVVIAATRRALEDGCRVLVAGPIGLLVAMYRQRLPADPNLTMETVHSAFQIVRQADEAYIPPGRLRNYDLIILDEVSQIDSPVWRKLQTALAELHPSPYIVLVGDFQQLQPIVGRPRLHQNLQEQILKGAVTCVRLRQHEAARSTDPAMLDFLNRARQSQPSRVELESFFRGRVWSTDLDEAVRTARTLERDGKDFTFLTVTNRGAAAINTARVPTDTEPVVLDPGMRLRLTYNVDKDRSFVNGQMGTIRLMLRRDIVVLASDQGTSILVHPICVKGQMFLPVAYGWATTIRRAQGATLGRVGLWFDRCVADRGYAYVGVSRAKLKADVYLLGQVRRTDWRAVGGENDPAEQSMPSVLSDSTGSDERPDSESEEESGPHESDFDGWD</sequence>
<accession>A0A813CBV6</accession>
<organism evidence="3 4">
    <name type="scientific">Symbiodinium necroappetens</name>
    <dbReference type="NCBI Taxonomy" id="1628268"/>
    <lineage>
        <taxon>Eukaryota</taxon>
        <taxon>Sar</taxon>
        <taxon>Alveolata</taxon>
        <taxon>Dinophyceae</taxon>
        <taxon>Suessiales</taxon>
        <taxon>Symbiodiniaceae</taxon>
        <taxon>Symbiodinium</taxon>
    </lineage>
</organism>
<evidence type="ECO:0000313" key="3">
    <source>
        <dbReference type="EMBL" id="CAE7941218.1"/>
    </source>
</evidence>
<evidence type="ECO:0000313" key="4">
    <source>
        <dbReference type="Proteomes" id="UP000601435"/>
    </source>
</evidence>
<feature type="region of interest" description="Disordered" evidence="1">
    <location>
        <begin position="192"/>
        <end position="231"/>
    </location>
</feature>
<gene>
    <name evidence="3" type="primary">pif1</name>
    <name evidence="3" type="ORF">SNEC2469_LOCUS34198</name>
</gene>
<feature type="compositionally biased region" description="Basic and acidic residues" evidence="1">
    <location>
        <begin position="1418"/>
        <end position="1441"/>
    </location>
</feature>
<dbReference type="CDD" id="cd18809">
    <property type="entry name" value="SF1_C_RecD"/>
    <property type="match status" value="1"/>
</dbReference>
<dbReference type="OrthoDB" id="440163at2759"/>
<proteinExistence type="predicted"/>
<dbReference type="EMBL" id="CAJNJA010093407">
    <property type="protein sequence ID" value="CAE7941218.1"/>
    <property type="molecule type" value="Genomic_DNA"/>
</dbReference>